<evidence type="ECO:0000259" key="1">
    <source>
        <dbReference type="Pfam" id="PF22725"/>
    </source>
</evidence>
<dbReference type="Gene3D" id="3.30.360.10">
    <property type="entry name" value="Dihydrodipicolinate Reductase, domain 2"/>
    <property type="match status" value="1"/>
</dbReference>
<organism evidence="2">
    <name type="scientific">marine metagenome</name>
    <dbReference type="NCBI Taxonomy" id="408172"/>
    <lineage>
        <taxon>unclassified sequences</taxon>
        <taxon>metagenomes</taxon>
        <taxon>ecological metagenomes</taxon>
    </lineage>
</organism>
<sequence length="206" mass="22643">NPAIQEILRLHAMGDLGQVCQYRGHIPKPKAWHKELALEYTLYHGAAYFEMAGHLIDLMVAFLGEPTRVLPALGRHYGERQDVDNAMVIHECSDGLGMVDTTAMQIGMDRRVEVHGTGGTALHEPLGSNNLRLFLEKEIDGYPAGEWVEREFTPEQAKAGSLLREMAACIDGKTPDFSLAHDLAVQRTLLRGCGVDDGRALAKTPA</sequence>
<evidence type="ECO:0000313" key="2">
    <source>
        <dbReference type="EMBL" id="SVD06829.1"/>
    </source>
</evidence>
<dbReference type="InterPro" id="IPR055170">
    <property type="entry name" value="GFO_IDH_MocA-like_dom"/>
</dbReference>
<feature type="domain" description="GFO/IDH/MocA-like oxidoreductase" evidence="1">
    <location>
        <begin position="5"/>
        <end position="121"/>
    </location>
</feature>
<proteinExistence type="predicted"/>
<dbReference type="EMBL" id="UINC01127602">
    <property type="protein sequence ID" value="SVD06829.1"/>
    <property type="molecule type" value="Genomic_DNA"/>
</dbReference>
<gene>
    <name evidence="2" type="ORF">METZ01_LOCUS359683</name>
</gene>
<dbReference type="SUPFAM" id="SSF55347">
    <property type="entry name" value="Glyceraldehyde-3-phosphate dehydrogenase-like, C-terminal domain"/>
    <property type="match status" value="1"/>
</dbReference>
<accession>A0A382SAB3</accession>
<dbReference type="Pfam" id="PF22725">
    <property type="entry name" value="GFO_IDH_MocA_C3"/>
    <property type="match status" value="1"/>
</dbReference>
<protein>
    <recommendedName>
        <fullName evidence="1">GFO/IDH/MocA-like oxidoreductase domain-containing protein</fullName>
    </recommendedName>
</protein>
<reference evidence="2" key="1">
    <citation type="submission" date="2018-05" db="EMBL/GenBank/DDBJ databases">
        <authorList>
            <person name="Lanie J.A."/>
            <person name="Ng W.-L."/>
            <person name="Kazmierczak K.M."/>
            <person name="Andrzejewski T.M."/>
            <person name="Davidsen T.M."/>
            <person name="Wayne K.J."/>
            <person name="Tettelin H."/>
            <person name="Glass J.I."/>
            <person name="Rusch D."/>
            <person name="Podicherti R."/>
            <person name="Tsui H.-C.T."/>
            <person name="Winkler M.E."/>
        </authorList>
    </citation>
    <scope>NUCLEOTIDE SEQUENCE</scope>
</reference>
<dbReference type="AlphaFoldDB" id="A0A382SAB3"/>
<name>A0A382SAB3_9ZZZZ</name>
<feature type="non-terminal residue" evidence="2">
    <location>
        <position position="1"/>
    </location>
</feature>